<feature type="transmembrane region" description="Helical" evidence="9">
    <location>
        <begin position="1209"/>
        <end position="1230"/>
    </location>
</feature>
<dbReference type="OrthoDB" id="66620at2759"/>
<feature type="transmembrane region" description="Helical" evidence="9">
    <location>
        <begin position="1071"/>
        <end position="1089"/>
    </location>
</feature>
<evidence type="ECO:0000256" key="7">
    <source>
        <dbReference type="ARBA" id="ARBA00023136"/>
    </source>
</evidence>
<keyword evidence="6 9" id="KW-1133">Transmembrane helix</keyword>
<dbReference type="InterPro" id="IPR013525">
    <property type="entry name" value="ABC2_TM"/>
</dbReference>
<dbReference type="GO" id="GO:0016887">
    <property type="term" value="F:ATP hydrolysis activity"/>
    <property type="evidence" value="ECO:0007669"/>
    <property type="project" value="InterPro"/>
</dbReference>
<dbReference type="SMART" id="SM00382">
    <property type="entry name" value="AAA"/>
    <property type="match status" value="2"/>
</dbReference>
<keyword evidence="5" id="KW-0067">ATP-binding</keyword>
<dbReference type="Proteomes" id="UP000019478">
    <property type="component" value="Unassembled WGS sequence"/>
</dbReference>
<feature type="transmembrane region" description="Helical" evidence="9">
    <location>
        <begin position="1101"/>
        <end position="1120"/>
    </location>
</feature>
<accession>W9YB39</accession>
<evidence type="ECO:0000313" key="11">
    <source>
        <dbReference type="EMBL" id="EXJ89743.1"/>
    </source>
</evidence>
<evidence type="ECO:0000256" key="2">
    <source>
        <dbReference type="ARBA" id="ARBA00022448"/>
    </source>
</evidence>
<dbReference type="eggNOG" id="KOG0065">
    <property type="taxonomic scope" value="Eukaryota"/>
</dbReference>
<dbReference type="InterPro" id="IPR003439">
    <property type="entry name" value="ABC_transporter-like_ATP-bd"/>
</dbReference>
<dbReference type="InterPro" id="IPR017871">
    <property type="entry name" value="ABC_transporter-like_CS"/>
</dbReference>
<dbReference type="GO" id="GO:0016020">
    <property type="term" value="C:membrane"/>
    <property type="evidence" value="ECO:0007669"/>
    <property type="project" value="UniProtKB-SubCell"/>
</dbReference>
<organism evidence="11 12">
    <name type="scientific">Capronia epimyces CBS 606.96</name>
    <dbReference type="NCBI Taxonomy" id="1182542"/>
    <lineage>
        <taxon>Eukaryota</taxon>
        <taxon>Fungi</taxon>
        <taxon>Dikarya</taxon>
        <taxon>Ascomycota</taxon>
        <taxon>Pezizomycotina</taxon>
        <taxon>Eurotiomycetes</taxon>
        <taxon>Chaetothyriomycetidae</taxon>
        <taxon>Chaetothyriales</taxon>
        <taxon>Herpotrichiellaceae</taxon>
        <taxon>Capronia</taxon>
    </lineage>
</organism>
<dbReference type="InterPro" id="IPR003593">
    <property type="entry name" value="AAA+_ATPase"/>
</dbReference>
<feature type="transmembrane region" description="Helical" evidence="9">
    <location>
        <begin position="444"/>
        <end position="463"/>
    </location>
</feature>
<sequence>MATEKPEGHVPSSASIPLPTKENTLQHRYSTSTDRNTRAVNVRVRNVSVKVDPAGGSLFSSIDAVKSRVLRSYAIPTIKDILNDVSADLPSRSLTAIVGASGSGKTTLLNVIAHRVKDKRLRQLGTVTYNSEALAIPNGQDAGSGSGSARVGVAYVLQQDVLLPSLTVRETLQYAADLRLSTTKTRAEREAMVETVIDELGLGKCANTRIGDNAHKGCSGGEKRRTSIGVQLLADQPVLILDEPTTGLDAASAIQVVQTLKSLAQRGKTVIMTIHQPRSEIWRLVDNLILLARGSPVYSGPVRECLPYFEHLGYRMPPFFNPFDFVIDLAAVDLRSQTLEQTSLIRVRKLHEAWRTHGTDASAGEPESLIDETFDGKQVAHSGDRLNELLHEVIVHTRRTFVVTCRDRLGLVASIVESLSMGIMSGWIFYQLGSDLAGIRSRQGAMYSACALQGYLILLFETYRLTIDIQVYDRERIEGVVRPISFIVSRRFARIPLEDLPVPFLYAVIFYFMADFRAAAGQFFTFFAIQLLLHMIAVNLATVCVALNRQFMVASLIANLTFTLQSMGCGFFINTRSIAVWLRWIKWAAYVFYAFGALCTNEFAGHFYDCPSPGGPSDPACREYTGDYILASLNLPSNWLWRPIIVLVGFILFFFILSGVILQVLTEEVEMARTHESKAASTADGQETNARAGDANRTVTVTLDHFGLEIERRPFKSNLTKRIFKSINTTFEPGVLNVIMGPSGSGKSSCLNAMARRLSGSVRVKYSSSGRMLLNGATATDDVVTSICSYVPQDDSALLPCLTVRETLHFAARLRLPAFLSHEQKVQRAESVLLQLGLKDCADTLVGSDMVKGISGGEKRRVSIGIQILTDPQVLLLDEPTSGLDAFTAFSIIQVLKGLADEGRTIIFSIHQPRSDMFKQFGGVLLLATGGEVVYTGPVSDMLPHFERMGFTCPESANPADFALDLVSVETPKLLQQHQSNLTPLPPTTTTTTTTSTSPAITAVIGVDDTTTSAVNEAKSPTPSKETHLTLPAALGTYARRKLPVQRAFPILLQRGMVNLRRQPNLLTGRITQLVGLGIVLAAVCSPLKHDYFAVQTRVGFIQALSSMFFVGMLNSIAMYPGERDLYYHEERDGTYGLEAFFLYYLALEVPAEVVASMLFSVLTVFAIGLPRTAGQYFLMAYSSFCVVECGESFGILFLTLFSHMGLAVSVMSVVLSISIHLGGVLSIGVDHFLSAVNHISPVKWQVGALSSYSLRNIRFTCAPDQTLADGSCPIQTGAQVLDLYRLNVDTVTYALALGGVTVAYRLLAYLGLKIRAADWKAWMSSSMNKKKP</sequence>
<dbReference type="InterPro" id="IPR043926">
    <property type="entry name" value="ABCG_dom"/>
</dbReference>
<feature type="transmembrane region" description="Helical" evidence="9">
    <location>
        <begin position="640"/>
        <end position="665"/>
    </location>
</feature>
<protein>
    <recommendedName>
        <fullName evidence="10">ABC transporter domain-containing protein</fullName>
    </recommendedName>
</protein>
<evidence type="ECO:0000256" key="5">
    <source>
        <dbReference type="ARBA" id="ARBA00022840"/>
    </source>
</evidence>
<keyword evidence="3 9" id="KW-0812">Transmembrane</keyword>
<dbReference type="Pfam" id="PF01061">
    <property type="entry name" value="ABC2_membrane"/>
    <property type="match status" value="2"/>
</dbReference>
<feature type="transmembrane region" description="Helical" evidence="9">
    <location>
        <begin position="523"/>
        <end position="548"/>
    </location>
</feature>
<comment type="caution">
    <text evidence="11">The sequence shown here is derived from an EMBL/GenBank/DDBJ whole genome shotgun (WGS) entry which is preliminary data.</text>
</comment>
<dbReference type="InterPro" id="IPR027417">
    <property type="entry name" value="P-loop_NTPase"/>
</dbReference>
<reference evidence="11 12" key="1">
    <citation type="submission" date="2013-03" db="EMBL/GenBank/DDBJ databases">
        <title>The Genome Sequence of Capronia epimyces CBS 606.96.</title>
        <authorList>
            <consortium name="The Broad Institute Genomics Platform"/>
            <person name="Cuomo C."/>
            <person name="de Hoog S."/>
            <person name="Gorbushina A."/>
            <person name="Walker B."/>
            <person name="Young S.K."/>
            <person name="Zeng Q."/>
            <person name="Gargeya S."/>
            <person name="Fitzgerald M."/>
            <person name="Haas B."/>
            <person name="Abouelleil A."/>
            <person name="Allen A.W."/>
            <person name="Alvarado L."/>
            <person name="Arachchi H.M."/>
            <person name="Berlin A.M."/>
            <person name="Chapman S.B."/>
            <person name="Gainer-Dewar J."/>
            <person name="Goldberg J."/>
            <person name="Griggs A."/>
            <person name="Gujja S."/>
            <person name="Hansen M."/>
            <person name="Howarth C."/>
            <person name="Imamovic A."/>
            <person name="Ireland A."/>
            <person name="Larimer J."/>
            <person name="McCowan C."/>
            <person name="Murphy C."/>
            <person name="Pearson M."/>
            <person name="Poon T.W."/>
            <person name="Priest M."/>
            <person name="Roberts A."/>
            <person name="Saif S."/>
            <person name="Shea T."/>
            <person name="Sisk P."/>
            <person name="Sykes S."/>
            <person name="Wortman J."/>
            <person name="Nusbaum C."/>
            <person name="Birren B."/>
        </authorList>
    </citation>
    <scope>NUCLEOTIDE SEQUENCE [LARGE SCALE GENOMIC DNA]</scope>
    <source>
        <strain evidence="11 12">CBS 606.96</strain>
    </source>
</reference>
<feature type="transmembrane region" description="Helical" evidence="9">
    <location>
        <begin position="1180"/>
        <end position="1202"/>
    </location>
</feature>
<dbReference type="Pfam" id="PF19055">
    <property type="entry name" value="ABC2_membrane_7"/>
    <property type="match status" value="2"/>
</dbReference>
<feature type="transmembrane region" description="Helical" evidence="9">
    <location>
        <begin position="554"/>
        <end position="575"/>
    </location>
</feature>
<dbReference type="Pfam" id="PF00005">
    <property type="entry name" value="ABC_tran"/>
    <property type="match status" value="2"/>
</dbReference>
<feature type="transmembrane region" description="Helical" evidence="9">
    <location>
        <begin position="409"/>
        <end position="432"/>
    </location>
</feature>
<evidence type="ECO:0000259" key="10">
    <source>
        <dbReference type="PROSITE" id="PS50893"/>
    </source>
</evidence>
<evidence type="ECO:0000256" key="4">
    <source>
        <dbReference type="ARBA" id="ARBA00022741"/>
    </source>
</evidence>
<keyword evidence="12" id="KW-1185">Reference proteome</keyword>
<dbReference type="Gene3D" id="3.40.50.300">
    <property type="entry name" value="P-loop containing nucleotide triphosphate hydrolases"/>
    <property type="match status" value="2"/>
</dbReference>
<dbReference type="HOGENOM" id="CLU_000604_57_4_1"/>
<dbReference type="InterPro" id="IPR050352">
    <property type="entry name" value="ABCG_transporters"/>
</dbReference>
<proteinExistence type="predicted"/>
<keyword evidence="4" id="KW-0547">Nucleotide-binding</keyword>
<evidence type="ECO:0000256" key="1">
    <source>
        <dbReference type="ARBA" id="ARBA00004141"/>
    </source>
</evidence>
<feature type="transmembrane region" description="Helical" evidence="9">
    <location>
        <begin position="587"/>
        <end position="608"/>
    </location>
</feature>
<evidence type="ECO:0000256" key="3">
    <source>
        <dbReference type="ARBA" id="ARBA00022692"/>
    </source>
</evidence>
<evidence type="ECO:0000313" key="12">
    <source>
        <dbReference type="Proteomes" id="UP000019478"/>
    </source>
</evidence>
<keyword evidence="2" id="KW-0813">Transport</keyword>
<evidence type="ECO:0000256" key="8">
    <source>
        <dbReference type="SAM" id="MobiDB-lite"/>
    </source>
</evidence>
<dbReference type="PANTHER" id="PTHR48041">
    <property type="entry name" value="ABC TRANSPORTER G FAMILY MEMBER 28"/>
    <property type="match status" value="1"/>
</dbReference>
<comment type="subcellular location">
    <subcellularLocation>
        <location evidence="1">Membrane</location>
        <topology evidence="1">Multi-pass membrane protein</topology>
    </subcellularLocation>
</comment>
<dbReference type="RefSeq" id="XP_007731140.1">
    <property type="nucleotide sequence ID" value="XM_007732950.1"/>
</dbReference>
<feature type="region of interest" description="Disordered" evidence="8">
    <location>
        <begin position="1"/>
        <end position="23"/>
    </location>
</feature>
<name>W9YB39_9EURO</name>
<feature type="transmembrane region" description="Helical" evidence="9">
    <location>
        <begin position="1141"/>
        <end position="1168"/>
    </location>
</feature>
<evidence type="ECO:0000256" key="6">
    <source>
        <dbReference type="ARBA" id="ARBA00022989"/>
    </source>
</evidence>
<dbReference type="EMBL" id="AMGY01000002">
    <property type="protein sequence ID" value="EXJ89743.1"/>
    <property type="molecule type" value="Genomic_DNA"/>
</dbReference>
<gene>
    <name evidence="11" type="ORF">A1O3_02810</name>
</gene>
<evidence type="ECO:0000256" key="9">
    <source>
        <dbReference type="SAM" id="Phobius"/>
    </source>
</evidence>
<dbReference type="GO" id="GO:0140359">
    <property type="term" value="F:ABC-type transporter activity"/>
    <property type="evidence" value="ECO:0007669"/>
    <property type="project" value="InterPro"/>
</dbReference>
<dbReference type="PROSITE" id="PS00211">
    <property type="entry name" value="ABC_TRANSPORTER_1"/>
    <property type="match status" value="1"/>
</dbReference>
<feature type="domain" description="ABC transporter" evidence="10">
    <location>
        <begin position="708"/>
        <end position="955"/>
    </location>
</feature>
<keyword evidence="7 9" id="KW-0472">Membrane</keyword>
<feature type="domain" description="ABC transporter" evidence="10">
    <location>
        <begin position="65"/>
        <end position="318"/>
    </location>
</feature>
<dbReference type="GO" id="GO:0005524">
    <property type="term" value="F:ATP binding"/>
    <property type="evidence" value="ECO:0007669"/>
    <property type="project" value="UniProtKB-KW"/>
</dbReference>
<dbReference type="PROSITE" id="PS50893">
    <property type="entry name" value="ABC_TRANSPORTER_2"/>
    <property type="match status" value="2"/>
</dbReference>
<dbReference type="PANTHER" id="PTHR48041:SF119">
    <property type="entry name" value="ROA1P"/>
    <property type="match status" value="1"/>
</dbReference>
<dbReference type="STRING" id="1182542.W9YB39"/>
<dbReference type="GeneID" id="19166940"/>
<dbReference type="SUPFAM" id="SSF52540">
    <property type="entry name" value="P-loop containing nucleoside triphosphate hydrolases"/>
    <property type="match status" value="2"/>
</dbReference>
<feature type="transmembrane region" description="Helical" evidence="9">
    <location>
        <begin position="1292"/>
        <end position="1313"/>
    </location>
</feature>